<feature type="region of interest" description="Disordered" evidence="1">
    <location>
        <begin position="826"/>
        <end position="850"/>
    </location>
</feature>
<feature type="region of interest" description="Disordered" evidence="1">
    <location>
        <begin position="328"/>
        <end position="350"/>
    </location>
</feature>
<dbReference type="VEuPathDB" id="TriTrypDB:LdCL_330039300"/>
<feature type="compositionally biased region" description="Basic and acidic residues" evidence="1">
    <location>
        <begin position="26"/>
        <end position="35"/>
    </location>
</feature>
<dbReference type="InterPro" id="IPR017871">
    <property type="entry name" value="ABC_transporter-like_CS"/>
</dbReference>
<dbReference type="VEuPathDB" id="TriTrypDB:LDHU3_33.4660"/>
<sequence>MPTYQEMPSPRLRRSKHAAEPIEATQRQEENEMNGHFHTPMLQPEEPPTTPTRSAEKRTDIPTRLDDSRRLGYTKTSPNARHAFTEASTATRGLVPMRRYMAVSTSDSFESAVVFHSPDQAAVRMVSGVLSASEQKSCSSGASQMKVGSDAVNLTLVEDDDSDDLEYRNIEDDKIDDGYGAGVVFELYKPMEMRRPEHTFSKGSPLPPAVLTRRLPAGGVSGRRYNCSNGSREKVGGRYPTLSQSSRLEDIRRLPPHGGEMCKSSNISVDRTRAMAQEDMVRNSSADSFSVDGAGTAFQNSGQPQRIDSSMNSQFFFKSRQRRNGMNASVVHGGSHHDSMSSPSESPQVSADVAAPTLMNVSGPHLFRSDQVALISHCRRQSRHTHANHHLHNHNHRRSDGDAAGEAASLMDGIVLGMASVDPLTGDGEAGMTTSLSITDGFDLVRAPITGLRAMVLGNNAVEEEEAAEDPEMRARQAEQLKHFYSKVVRQHRNCAESGAPAGGNSPPTSVARSASTLQATQALHIDDAAADCVTPGHEFGALILSQSSPLGDEGRAALVLESVVAKKAKKREKRVMFNINGMEQPHTEGGGVANLLNHGTPQPTCALVPHAPSPLALQCFGGERTSSSGEAEVNDLATGESPLPPASLRMAQRVGDMQNQLTSATSATRTETLTSSADEAVPALPSPVTPVRGAPSMSSLHAPRRANEDDEHPLTDPLTPSASANFAQQQLPTFAPTATASSSPSPPAPPSTTLGKLSAIFDEAPRKRCFSGGKASTSSTKHRKAAMALVAEAGDAIVLPQSSTTFVPRSRPPCSHLVPPNVLSSLEVRLPDRDSSKKGSSRPRHPPQTSLYISCAQAKYLSPLHSAEGSVPPVHHLKSRGTATQVVMPPLLRTAQAVSDREVPSEPMQKPSTTVSTVATAAAGLTTGKRNENVDKSRRNSQHSSASSFPIVKSHAVKTDLPLLPAQSSSRLSRKESPREWASNKPSSPSVSDDEVPVPRPSALARHFSIPRETATTVAGSDAAVGAGREQQMSDFTMSRRSISGDPDTASSRATRSSGHAVPHLLAITLLWPSRLRDGVPLSASVVVLTVVVTGLRLSKSLCFGDGVYLRRRVLLLVRIRAFVVRWEASCMAEVEACCADVDGQAAAVLARYMGWRAAKRVGAWWTAAVVADVPSLQPPIASPASFSGIVPSFAFSNDIVLEEALELAYMADSVLRLADDRRWLERFVTILQYVLLRRASLIEEAQLYRCLRERALFPCHPATRKRKGAVQGDRGTQRSTWAAAWRVHHRPTWLAPLSGGARFLCLPLSYFPVEAVLPYVACETWLSDRLLSTILPRWERLCVRSLRRKQKLAPPEPTLVTGARAEKMSSKVQYWFLRYTAPILRTCVEQQRAAARRFCMQELSTAAGYDNAASSGLPRSSLALLWRCLRSTRTYSASAASTSADSAVPDKDTSRLVRRVLILRAVSQAVTVIFQVCCPRLNVRYVTELMVADTLLRSMSAEMGWALVAGVAEALLTRFAGITGHQLSVLLADAATRRVEQELLCVDEAFYCRWLRCASGEADSVEVTGLATSPGRRMSPVGMLPARPFITADDVLAVGRRGGERMLALHDAVVKRSLRCVALIARAAVTREWRPLVGAAVTAWVDAPALLSSLSVAVGYSTPSDVARLLSRREESLPSRSPVGLRLLLEVLVDEESDTTAPPDTRQRRRRQLRNPYLALVACSNVWTFEHLLADTKRSVANLCAHVCQLKAVYAAVAVYPYAVSSVRHVTTAADVIAAMQEDVRCVLYYSVYQMEHTCRKRCGGAVAASPLLHPLLDPEETALLQQPSALSYLPAHVDYFDLFSLPYRFVLRQLGLEMVFAYRTAAGMRQESRQMAEEWWVQALFNSSFNPLTSALHEAFQLTASCATVLLLCLQFVGGMWVVCPLPLPVLLRQAHAVQFYRDLLRSGVTAQRLEDGVAPLQQLCENLPHAVVSDAATLLRSSLQGKSSSAAPLSALQRRRRHWRQVLTASRPELCFNADDNIVGGLRLRGAVSWHHVYFTYPQLFVAPNTEDTGQESVSDTCGVRPTIADACFACPAVGMTAVVGPSGAGKSSLNLLLRRLYDPVAVVELAHEGGTARSPPDQQLGAYVDLNHVGATADAEDVLVEVLRLALVESALPPPSNNVAPHSPSLLSAADGQRVTSQPSPTASAAPVTSPRYRLRAQPGYIALDGIPLSLFAAAYVRQWLGWLRQTPHVHPRQSFLSNVRGSAMHVTVRDVQRALRVCGCDAFVEEKQRTLRDAAGHLSGGEAQRLALASVVAVLLARSRVELLNGMPLHDSDVGTAAAAAAVGGLVLDEPTSNLDAANENHLLAALEALQGGGGEADSECGTGLPLFTWMISHRMSSLRLAQHMVVVENGRVTASGPSAEVTEANLFAKTQLQLQQLTDISASARADAAP</sequence>
<feature type="compositionally biased region" description="Polar residues" evidence="1">
    <location>
        <begin position="2183"/>
        <end position="2192"/>
    </location>
</feature>
<dbReference type="PANTHER" id="PTHR43394">
    <property type="entry name" value="ATP-DEPENDENT PERMEASE MDL1, MITOCHONDRIAL"/>
    <property type="match status" value="1"/>
</dbReference>
<gene>
    <name evidence="2" type="ORF">CGC21_37020</name>
</gene>
<dbReference type="GO" id="GO:0005743">
    <property type="term" value="C:mitochondrial inner membrane"/>
    <property type="evidence" value="ECO:0007669"/>
    <property type="project" value="TreeGrafter"/>
</dbReference>
<reference evidence="3" key="1">
    <citation type="submission" date="2019-02" db="EMBL/GenBank/DDBJ databases">
        <title>FDA dAtabase for Regulatory Grade micrObial Sequences (FDA-ARGOS): Supporting development and validation of Infectious Disease Dx tests.</title>
        <authorList>
            <person name="Duncan R."/>
            <person name="Fisher C."/>
            <person name="Tallon L."/>
            <person name="Sadzewicz L."/>
            <person name="Sengamalay N."/>
            <person name="Ott S."/>
            <person name="Godinez A."/>
            <person name="Nagaraj S."/>
            <person name="Vavikolanu K."/>
            <person name="Nadendla S."/>
            <person name="Aluvathingal J."/>
            <person name="Sichtig H."/>
        </authorList>
    </citation>
    <scope>NUCLEOTIDE SEQUENCE [LARGE SCALE GENOMIC DNA]</scope>
    <source>
        <strain evidence="3">FDAARGOS_361</strain>
    </source>
</reference>
<dbReference type="GO" id="GO:0016887">
    <property type="term" value="F:ATP hydrolysis activity"/>
    <property type="evidence" value="ECO:0007669"/>
    <property type="project" value="InterPro"/>
</dbReference>
<feature type="region of interest" description="Disordered" evidence="1">
    <location>
        <begin position="2163"/>
        <end position="2199"/>
    </location>
</feature>
<dbReference type="SUPFAM" id="SSF52540">
    <property type="entry name" value="P-loop containing nucleoside triphosphate hydrolases"/>
    <property type="match status" value="1"/>
</dbReference>
<dbReference type="VEuPathDB" id="TriTrypDB:LdBPK_333200.1"/>
<feature type="compositionally biased region" description="Polar residues" evidence="1">
    <location>
        <begin position="658"/>
        <end position="678"/>
    </location>
</feature>
<feature type="compositionally biased region" description="Low complexity" evidence="1">
    <location>
        <begin position="913"/>
        <end position="929"/>
    </location>
</feature>
<feature type="region of interest" description="Disordered" evidence="1">
    <location>
        <begin position="623"/>
        <end position="722"/>
    </location>
</feature>
<name>A0A504XYC2_LEIDO</name>
<accession>A0A504XYC2</accession>
<feature type="compositionally biased region" description="Polar residues" evidence="1">
    <location>
        <begin position="506"/>
        <end position="516"/>
    </location>
</feature>
<comment type="caution">
    <text evidence="2">The sequence shown here is derived from an EMBL/GenBank/DDBJ whole genome shotgun (WGS) entry which is preliminary data.</text>
</comment>
<feature type="region of interest" description="Disordered" evidence="1">
    <location>
        <begin position="736"/>
        <end position="756"/>
    </location>
</feature>
<dbReference type="VEuPathDB" id="TriTrypDB:LDHU3_33.4670"/>
<dbReference type="VEuPathDB" id="TriTrypDB:LdCL_330039200"/>
<feature type="compositionally biased region" description="Basic and acidic residues" evidence="1">
    <location>
        <begin position="930"/>
        <end position="939"/>
    </location>
</feature>
<protein>
    <submittedName>
        <fullName evidence="2">Uncharacterized protein</fullName>
    </submittedName>
</protein>
<dbReference type="PANTHER" id="PTHR43394:SF1">
    <property type="entry name" value="ATP-BINDING CASSETTE SUB-FAMILY B MEMBER 10, MITOCHONDRIAL"/>
    <property type="match status" value="1"/>
</dbReference>
<dbReference type="Gene3D" id="3.40.50.300">
    <property type="entry name" value="P-loop containing nucleotide triphosphate hydrolases"/>
    <property type="match status" value="1"/>
</dbReference>
<feature type="region of interest" description="Disordered" evidence="1">
    <location>
        <begin position="867"/>
        <end position="1058"/>
    </location>
</feature>
<feature type="compositionally biased region" description="Basic and acidic residues" evidence="1">
    <location>
        <begin position="54"/>
        <end position="63"/>
    </location>
</feature>
<organism evidence="2 3">
    <name type="scientific">Leishmania donovani</name>
    <dbReference type="NCBI Taxonomy" id="5661"/>
    <lineage>
        <taxon>Eukaryota</taxon>
        <taxon>Discoba</taxon>
        <taxon>Euglenozoa</taxon>
        <taxon>Kinetoplastea</taxon>
        <taxon>Metakinetoplastina</taxon>
        <taxon>Trypanosomatida</taxon>
        <taxon>Trypanosomatidae</taxon>
        <taxon>Leishmaniinae</taxon>
        <taxon>Leishmania</taxon>
    </lineage>
</organism>
<feature type="region of interest" description="Disordered" evidence="1">
    <location>
        <begin position="496"/>
        <end position="516"/>
    </location>
</feature>
<dbReference type="VEuPathDB" id="TriTrypDB:LdBPK_333190.1"/>
<dbReference type="GO" id="GO:0015421">
    <property type="term" value="F:ABC-type oligopeptide transporter activity"/>
    <property type="evidence" value="ECO:0007669"/>
    <property type="project" value="TreeGrafter"/>
</dbReference>
<dbReference type="InterPro" id="IPR039421">
    <property type="entry name" value="Type_1_exporter"/>
</dbReference>
<dbReference type="EMBL" id="RHLC01000007">
    <property type="protein sequence ID" value="TPP53553.1"/>
    <property type="molecule type" value="Genomic_DNA"/>
</dbReference>
<dbReference type="GO" id="GO:0005524">
    <property type="term" value="F:ATP binding"/>
    <property type="evidence" value="ECO:0007669"/>
    <property type="project" value="InterPro"/>
</dbReference>
<feature type="region of interest" description="Disordered" evidence="1">
    <location>
        <begin position="1"/>
        <end position="63"/>
    </location>
</feature>
<evidence type="ECO:0000256" key="1">
    <source>
        <dbReference type="SAM" id="MobiDB-lite"/>
    </source>
</evidence>
<feature type="compositionally biased region" description="Polar residues" evidence="1">
    <location>
        <begin position="1032"/>
        <end position="1043"/>
    </location>
</feature>
<dbReference type="GO" id="GO:0090374">
    <property type="term" value="P:oligopeptide export from mitochondrion"/>
    <property type="evidence" value="ECO:0007669"/>
    <property type="project" value="TreeGrafter"/>
</dbReference>
<dbReference type="InterPro" id="IPR027417">
    <property type="entry name" value="P-loop_NTPase"/>
</dbReference>
<dbReference type="PROSITE" id="PS00211">
    <property type="entry name" value="ABC_TRANSPORTER_1"/>
    <property type="match status" value="1"/>
</dbReference>
<proteinExistence type="predicted"/>
<dbReference type="Proteomes" id="UP000318447">
    <property type="component" value="Unassembled WGS sequence"/>
</dbReference>
<evidence type="ECO:0000313" key="2">
    <source>
        <dbReference type="EMBL" id="TPP53553.1"/>
    </source>
</evidence>
<feature type="compositionally biased region" description="Low complexity" evidence="1">
    <location>
        <begin position="340"/>
        <end position="350"/>
    </location>
</feature>
<evidence type="ECO:0000313" key="3">
    <source>
        <dbReference type="Proteomes" id="UP000318447"/>
    </source>
</evidence>